<dbReference type="AlphaFoldDB" id="A0A9W3DFG5"/>
<dbReference type="RefSeq" id="XP_056862183.1">
    <property type="nucleotide sequence ID" value="XM_057006203.1"/>
</dbReference>
<dbReference type="Proteomes" id="UP000504610">
    <property type="component" value="Chromosome 3"/>
</dbReference>
<dbReference type="InterPro" id="IPR026960">
    <property type="entry name" value="RVT-Znf"/>
</dbReference>
<dbReference type="GeneID" id="130509895"/>
<accession>A0A9W3DFG5</accession>
<feature type="domain" description="Reverse transcriptase zinc-binding" evidence="1">
    <location>
        <begin position="1"/>
        <end position="77"/>
    </location>
</feature>
<dbReference type="OrthoDB" id="1026082at2759"/>
<gene>
    <name evidence="3" type="primary">LOC130509895</name>
</gene>
<dbReference type="KEGG" id="rsz:130509895"/>
<organism evidence="2 3">
    <name type="scientific">Raphanus sativus</name>
    <name type="common">Radish</name>
    <name type="synonym">Raphanus raphanistrum var. sativus</name>
    <dbReference type="NCBI Taxonomy" id="3726"/>
    <lineage>
        <taxon>Eukaryota</taxon>
        <taxon>Viridiplantae</taxon>
        <taxon>Streptophyta</taxon>
        <taxon>Embryophyta</taxon>
        <taxon>Tracheophyta</taxon>
        <taxon>Spermatophyta</taxon>
        <taxon>Magnoliopsida</taxon>
        <taxon>eudicotyledons</taxon>
        <taxon>Gunneridae</taxon>
        <taxon>Pentapetalae</taxon>
        <taxon>rosids</taxon>
        <taxon>malvids</taxon>
        <taxon>Brassicales</taxon>
        <taxon>Brassicaceae</taxon>
        <taxon>Brassiceae</taxon>
        <taxon>Raphanus</taxon>
    </lineage>
</organism>
<evidence type="ECO:0000313" key="2">
    <source>
        <dbReference type="Proteomes" id="UP000504610"/>
    </source>
</evidence>
<name>A0A9W3DFG5_RAPSA</name>
<reference evidence="2" key="1">
    <citation type="journal article" date="2019" name="Database">
        <title>The radish genome database (RadishGD): an integrated information resource for radish genomics.</title>
        <authorList>
            <person name="Yu H.J."/>
            <person name="Baek S."/>
            <person name="Lee Y.J."/>
            <person name="Cho A."/>
            <person name="Mun J.H."/>
        </authorList>
    </citation>
    <scope>NUCLEOTIDE SEQUENCE [LARGE SCALE GENOMIC DNA]</scope>
    <source>
        <strain evidence="2">cv. WK10039</strain>
    </source>
</reference>
<evidence type="ECO:0000259" key="1">
    <source>
        <dbReference type="Pfam" id="PF13966"/>
    </source>
</evidence>
<evidence type="ECO:0000313" key="3">
    <source>
        <dbReference type="RefSeq" id="XP_056862183.1"/>
    </source>
</evidence>
<proteinExistence type="predicted"/>
<reference evidence="3" key="2">
    <citation type="submission" date="2025-08" db="UniProtKB">
        <authorList>
            <consortium name="RefSeq"/>
        </authorList>
    </citation>
    <scope>IDENTIFICATION</scope>
    <source>
        <tissue evidence="3">Leaf</tissue>
    </source>
</reference>
<dbReference type="Pfam" id="PF13966">
    <property type="entry name" value="zf-RVT"/>
    <property type="match status" value="1"/>
</dbReference>
<keyword evidence="2" id="KW-1185">Reference proteome</keyword>
<protein>
    <submittedName>
        <fullName evidence="3">Uncharacterized protein LOC130509895</fullName>
    </submittedName>
</protein>
<sequence length="106" mass="12498">MLRPREEKKDWFDVVWFKGAIPKLSFTMWIANYDRLPTRSRLAGWGMPISPLCPFCSSHDETREHLLLSCQYSKDVWREVLLRCQSPTAVITNWAELLSWIRNSPS</sequence>